<feature type="transmembrane region" description="Helical" evidence="2">
    <location>
        <begin position="406"/>
        <end position="428"/>
    </location>
</feature>
<comment type="caution">
    <text evidence="6">The sequence shown here is derived from an EMBL/GenBank/DDBJ whole genome shotgun (WGS) entry which is preliminary data.</text>
</comment>
<dbReference type="Pfam" id="PF09972">
    <property type="entry name" value="DUF2207"/>
    <property type="match status" value="1"/>
</dbReference>
<sequence length="559" mass="61857">MNTIRKLLIIVIFVCCFVFPSIAHAEEILDYSARYTIQKEGSVAVEERIQYDFGVDERHGIYRTIPFIKTNEDNKKYELTFSKFSIVNGEDQPYRFTTSKTSGTISLKIGDANRTITGIHPYVVNYTVSGALTYFSDHDEFYWNVTGNDWQVPISQVKAVVELPQDIPQSSIQVACYTGATGATFSNCNSSLDANNRLTIQTTQPLGAFEGLTIVVGFPKNVVAVLEPKPYVPFWETITGKILLVLIGIGAILWYIGLPIWIITHWLKYGRDPKPATGVASAWFEAPKTQKGRLLTPGETGTLLDEEAGMREVTATIVDLARRGYMKIVEKKKNDFYLVKQKNIEDNNVEKHERTLFNGIFEESQDVRIKDADLISTVSSVKSQLYGAVVSEKFFDKNPESTRTKYYVLAGTAFVTGNMMLAIIAFIFGHAMPRKTLLGTQAAAVARSLKNFLSSQERWLAGIAKNQLMFEKLLPYAIAFGVEKIWAERCKDIVMKDPSWYQGYGSHTFTSMYLLSALTRTQSSFVSAATPTRSSSGFSSGSSGGFSGGGGGGGGGGSW</sequence>
<feature type="domain" description="Predicted membrane protein YciQ-like C-terminal" evidence="5">
    <location>
        <begin position="295"/>
        <end position="419"/>
    </location>
</feature>
<dbReference type="Proteomes" id="UP000177268">
    <property type="component" value="Unassembled WGS sequence"/>
</dbReference>
<evidence type="ECO:0000256" key="1">
    <source>
        <dbReference type="SAM" id="MobiDB-lite"/>
    </source>
</evidence>
<evidence type="ECO:0000313" key="7">
    <source>
        <dbReference type="Proteomes" id="UP000177268"/>
    </source>
</evidence>
<dbReference type="AlphaFoldDB" id="A0A1F5ZGM8"/>
<evidence type="ECO:0000259" key="5">
    <source>
        <dbReference type="Pfam" id="PF20990"/>
    </source>
</evidence>
<dbReference type="Pfam" id="PF20990">
    <property type="entry name" value="DUF2207_C"/>
    <property type="match status" value="2"/>
</dbReference>
<feature type="domain" description="DUF2207" evidence="4">
    <location>
        <begin position="27"/>
        <end position="218"/>
    </location>
</feature>
<keyword evidence="2" id="KW-0812">Transmembrane</keyword>
<feature type="signal peptide" evidence="3">
    <location>
        <begin position="1"/>
        <end position="25"/>
    </location>
</feature>
<dbReference type="EMBL" id="MFIZ01000021">
    <property type="protein sequence ID" value="OGG11658.1"/>
    <property type="molecule type" value="Genomic_DNA"/>
</dbReference>
<organism evidence="6 7">
    <name type="scientific">Candidatus Gottesmanbacteria bacterium RBG_13_45_10</name>
    <dbReference type="NCBI Taxonomy" id="1798370"/>
    <lineage>
        <taxon>Bacteria</taxon>
        <taxon>Candidatus Gottesmaniibacteriota</taxon>
    </lineage>
</organism>
<evidence type="ECO:0000259" key="4">
    <source>
        <dbReference type="Pfam" id="PF09972"/>
    </source>
</evidence>
<feature type="region of interest" description="Disordered" evidence="1">
    <location>
        <begin position="530"/>
        <end position="559"/>
    </location>
</feature>
<evidence type="ECO:0000256" key="2">
    <source>
        <dbReference type="SAM" id="Phobius"/>
    </source>
</evidence>
<feature type="chain" id="PRO_5009522845" description="DUF2207 domain-containing protein" evidence="3">
    <location>
        <begin position="26"/>
        <end position="559"/>
    </location>
</feature>
<keyword evidence="2" id="KW-1133">Transmembrane helix</keyword>
<dbReference type="InterPro" id="IPR048389">
    <property type="entry name" value="YciQ-like_C"/>
</dbReference>
<protein>
    <recommendedName>
        <fullName evidence="8">DUF2207 domain-containing protein</fullName>
    </recommendedName>
</protein>
<keyword evidence="3" id="KW-0732">Signal</keyword>
<accession>A0A1F5ZGM8</accession>
<dbReference type="STRING" id="1798370.A2Z00_01590"/>
<name>A0A1F5ZGM8_9BACT</name>
<gene>
    <name evidence="6" type="ORF">A2Z00_01590</name>
</gene>
<evidence type="ECO:0000313" key="6">
    <source>
        <dbReference type="EMBL" id="OGG11658.1"/>
    </source>
</evidence>
<evidence type="ECO:0000256" key="3">
    <source>
        <dbReference type="SAM" id="SignalP"/>
    </source>
</evidence>
<evidence type="ECO:0008006" key="8">
    <source>
        <dbReference type="Google" id="ProtNLM"/>
    </source>
</evidence>
<keyword evidence="2" id="KW-0472">Membrane</keyword>
<feature type="transmembrane region" description="Helical" evidence="2">
    <location>
        <begin position="242"/>
        <end position="264"/>
    </location>
</feature>
<reference evidence="6 7" key="1">
    <citation type="journal article" date="2016" name="Nat. Commun.">
        <title>Thousands of microbial genomes shed light on interconnected biogeochemical processes in an aquifer system.</title>
        <authorList>
            <person name="Anantharaman K."/>
            <person name="Brown C.T."/>
            <person name="Hug L.A."/>
            <person name="Sharon I."/>
            <person name="Castelle C.J."/>
            <person name="Probst A.J."/>
            <person name="Thomas B.C."/>
            <person name="Singh A."/>
            <person name="Wilkins M.J."/>
            <person name="Karaoz U."/>
            <person name="Brodie E.L."/>
            <person name="Williams K.H."/>
            <person name="Hubbard S.S."/>
            <person name="Banfield J.F."/>
        </authorList>
    </citation>
    <scope>NUCLEOTIDE SEQUENCE [LARGE SCALE GENOMIC DNA]</scope>
</reference>
<feature type="domain" description="Predicted membrane protein YciQ-like C-terminal" evidence="5">
    <location>
        <begin position="420"/>
        <end position="488"/>
    </location>
</feature>
<dbReference type="InterPro" id="IPR018702">
    <property type="entry name" value="DUF2207"/>
</dbReference>
<feature type="compositionally biased region" description="Gly residues" evidence="1">
    <location>
        <begin position="542"/>
        <end position="559"/>
    </location>
</feature>
<proteinExistence type="predicted"/>